<keyword evidence="1" id="KW-0732">Signal</keyword>
<name>B8CM44_SHEPW</name>
<dbReference type="eggNOG" id="ENOG5033MZH">
    <property type="taxonomic scope" value="Bacteria"/>
</dbReference>
<protein>
    <recommendedName>
        <fullName evidence="2">SnoaL-like domain-containing protein</fullName>
    </recommendedName>
</protein>
<evidence type="ECO:0000256" key="1">
    <source>
        <dbReference type="SAM" id="SignalP"/>
    </source>
</evidence>
<evidence type="ECO:0000313" key="3">
    <source>
        <dbReference type="EMBL" id="ACJ28968.1"/>
    </source>
</evidence>
<dbReference type="Proteomes" id="UP000000753">
    <property type="component" value="Chromosome"/>
</dbReference>
<dbReference type="OrthoDB" id="6387446at2"/>
<dbReference type="RefSeq" id="WP_020912329.1">
    <property type="nucleotide sequence ID" value="NC_011566.1"/>
</dbReference>
<keyword evidence="4" id="KW-1185">Reference proteome</keyword>
<dbReference type="HOGENOM" id="CLU_138561_0_0_6"/>
<organism evidence="3 4">
    <name type="scientific">Shewanella piezotolerans (strain WP3 / JCM 13877)</name>
    <dbReference type="NCBI Taxonomy" id="225849"/>
    <lineage>
        <taxon>Bacteria</taxon>
        <taxon>Pseudomonadati</taxon>
        <taxon>Pseudomonadota</taxon>
        <taxon>Gammaproteobacteria</taxon>
        <taxon>Alteromonadales</taxon>
        <taxon>Shewanellaceae</taxon>
        <taxon>Shewanella</taxon>
    </lineage>
</organism>
<dbReference type="InterPro" id="IPR032710">
    <property type="entry name" value="NTF2-like_dom_sf"/>
</dbReference>
<accession>B8CM44</accession>
<proteinExistence type="predicted"/>
<dbReference type="Gene3D" id="3.10.450.50">
    <property type="match status" value="1"/>
</dbReference>
<dbReference type="AlphaFoldDB" id="B8CM44"/>
<dbReference type="SUPFAM" id="SSF54427">
    <property type="entry name" value="NTF2-like"/>
    <property type="match status" value="1"/>
</dbReference>
<dbReference type="InterPro" id="IPR037401">
    <property type="entry name" value="SnoaL-like"/>
</dbReference>
<dbReference type="EMBL" id="CP000472">
    <property type="protein sequence ID" value="ACJ28968.1"/>
    <property type="molecule type" value="Genomic_DNA"/>
</dbReference>
<dbReference type="STRING" id="225849.swp_2218"/>
<feature type="domain" description="SnoaL-like" evidence="2">
    <location>
        <begin position="39"/>
        <end position="141"/>
    </location>
</feature>
<sequence length="173" mass="18856">MNIKALNLSGCLLLISFVPAYCSADDVMPIKANASIEVVEQFIAAFNEHSVGQLLSHTTDSVHWFNISGSKMLIETSSKNELGAAMADYFQTLPDAKATLTQAVSSANYVSTIEKVTWSHDGELDSQCSIGVYELKQGKINAVWYYPAHACELEPGGDNIVQPEIGLLKETRQ</sequence>
<reference evidence="3 4" key="1">
    <citation type="journal article" date="2008" name="PLoS ONE">
        <title>Environmental adaptation: genomic analysis of the piezotolerant and psychrotolerant deep-sea iron reducing bacterium Shewanella piezotolerans WP3.</title>
        <authorList>
            <person name="Wang F."/>
            <person name="Wang J."/>
            <person name="Jian H."/>
            <person name="Zhang B."/>
            <person name="Li S."/>
            <person name="Wang F."/>
            <person name="Zeng X."/>
            <person name="Gao L."/>
            <person name="Bartlett D.H."/>
            <person name="Yu J."/>
            <person name="Hu S."/>
            <person name="Xiao X."/>
        </authorList>
    </citation>
    <scope>NUCLEOTIDE SEQUENCE [LARGE SCALE GENOMIC DNA]</scope>
    <source>
        <strain evidence="4">WP3 / JCM 13877</strain>
    </source>
</reference>
<dbReference type="Pfam" id="PF12680">
    <property type="entry name" value="SnoaL_2"/>
    <property type="match status" value="1"/>
</dbReference>
<gene>
    <name evidence="3" type="ordered locus">swp_2218</name>
</gene>
<evidence type="ECO:0000259" key="2">
    <source>
        <dbReference type="Pfam" id="PF12680"/>
    </source>
</evidence>
<feature type="chain" id="PRO_5002869695" description="SnoaL-like domain-containing protein" evidence="1">
    <location>
        <begin position="21"/>
        <end position="173"/>
    </location>
</feature>
<dbReference type="KEGG" id="swp:swp_2218"/>
<feature type="signal peptide" evidence="1">
    <location>
        <begin position="1"/>
        <end position="20"/>
    </location>
</feature>
<evidence type="ECO:0000313" key="4">
    <source>
        <dbReference type="Proteomes" id="UP000000753"/>
    </source>
</evidence>